<proteinExistence type="predicted"/>
<sequence>MTVPANQAEQQSQQQINTHVSSSQQAEAKKQINLIKTELQLLSQLPEQEKLKEKIIEWYTEPPHRVVKLMCYPLLKSLNSFDYATIFSEIEKDLISLDCEIQLNAMKLLFQMNPNQGLEILRNKDKEFQQIFKNPEFHYERLVCLHDFLQKVYMKNSYLDQKDDCINQVIDLYLKIAEQVFNSNRDISRDGMEIFVSLFNDYLENCSNFNAIGGYFDVVSLIRVIFEQSDEILGYGYDKIKSSLIEEKYIVKGKINLAEYIQKLVQFHLFENILTATYEMDVQQETFLNIFSLLDLANEFPSIIPENKKNQLIWELFYQVSEQVKNDSLQISQEIITALIVSTIYGKIHMKNTKYFNEVLQEVLDISQSIISWKYQQRKNQIINKTILFSIDIFLILLEEAIFILDNEQLNLRLVEVIKLINQNEINLGPKIKAIYVICKNFDIETIVMPLEFIQILADFRNYLIQPSNNCIYTCIIDPENYIHFIGSYLSNVQKIFVCMYLIGRKFNRAGENNLKENIILLVDDLKQHLQQLMKQPQSDKNLVQSVLDYILCFQDYLEKFEFNDIEQLRINHDFLDTYLEDNGEMILDLENKQQNQNQEPRDLLYIAFNFFSQGFIKQSIIFNVFHYVWNDINNLYSTQCKLNITFLDFWKLIKTKPFSCVILQGLNQYDENIMLSIHNSKNQNQLVIGQSLTVGMLGFTWDGVSIAINISGINTSNVHNNVIVEIKCSNVKLLEIIKQEIEEFLSELSDQVLQQVK</sequence>
<dbReference type="OMA" id="ANCIICL"/>
<feature type="region of interest" description="Disordered" evidence="1">
    <location>
        <begin position="1"/>
        <end position="22"/>
    </location>
</feature>
<organism evidence="2 3">
    <name type="scientific">Pseudocohnilembus persalinus</name>
    <name type="common">Ciliate</name>
    <dbReference type="NCBI Taxonomy" id="266149"/>
    <lineage>
        <taxon>Eukaryota</taxon>
        <taxon>Sar</taxon>
        <taxon>Alveolata</taxon>
        <taxon>Ciliophora</taxon>
        <taxon>Intramacronucleata</taxon>
        <taxon>Oligohymenophorea</taxon>
        <taxon>Scuticociliatia</taxon>
        <taxon>Philasterida</taxon>
        <taxon>Pseudocohnilembidae</taxon>
        <taxon>Pseudocohnilembus</taxon>
    </lineage>
</organism>
<dbReference type="InParanoid" id="A0A0V0QYC6"/>
<dbReference type="Proteomes" id="UP000054937">
    <property type="component" value="Unassembled WGS sequence"/>
</dbReference>
<keyword evidence="3" id="KW-1185">Reference proteome</keyword>
<accession>A0A0V0QYC6</accession>
<dbReference type="AlphaFoldDB" id="A0A0V0QYC6"/>
<protein>
    <submittedName>
        <fullName evidence="2">Uncharacterized protein</fullName>
    </submittedName>
</protein>
<reference evidence="2 3" key="1">
    <citation type="journal article" date="2015" name="Sci. Rep.">
        <title>Genome of the facultative scuticociliatosis pathogen Pseudocohnilembus persalinus provides insight into its virulence through horizontal gene transfer.</title>
        <authorList>
            <person name="Xiong J."/>
            <person name="Wang G."/>
            <person name="Cheng J."/>
            <person name="Tian M."/>
            <person name="Pan X."/>
            <person name="Warren A."/>
            <person name="Jiang C."/>
            <person name="Yuan D."/>
            <person name="Miao W."/>
        </authorList>
    </citation>
    <scope>NUCLEOTIDE SEQUENCE [LARGE SCALE GENOMIC DNA]</scope>
    <source>
        <strain evidence="2">36N120E</strain>
    </source>
</reference>
<gene>
    <name evidence="2" type="ORF">PPERSA_06958</name>
</gene>
<name>A0A0V0QYC6_PSEPJ</name>
<dbReference type="OrthoDB" id="292878at2759"/>
<evidence type="ECO:0000313" key="3">
    <source>
        <dbReference type="Proteomes" id="UP000054937"/>
    </source>
</evidence>
<evidence type="ECO:0000256" key="1">
    <source>
        <dbReference type="SAM" id="MobiDB-lite"/>
    </source>
</evidence>
<comment type="caution">
    <text evidence="2">The sequence shown here is derived from an EMBL/GenBank/DDBJ whole genome shotgun (WGS) entry which is preliminary data.</text>
</comment>
<evidence type="ECO:0000313" key="2">
    <source>
        <dbReference type="EMBL" id="KRX07343.1"/>
    </source>
</evidence>
<dbReference type="EMBL" id="LDAU01000084">
    <property type="protein sequence ID" value="KRX07343.1"/>
    <property type="molecule type" value="Genomic_DNA"/>
</dbReference>